<dbReference type="AlphaFoldDB" id="A0A915YCT1"/>
<evidence type="ECO:0000256" key="9">
    <source>
        <dbReference type="SAM" id="SignalP"/>
    </source>
</evidence>
<dbReference type="PANTHER" id="PTHR30069">
    <property type="entry name" value="TONB-DEPENDENT OUTER MEMBRANE RECEPTOR"/>
    <property type="match status" value="1"/>
</dbReference>
<evidence type="ECO:0000256" key="1">
    <source>
        <dbReference type="ARBA" id="ARBA00004571"/>
    </source>
</evidence>
<keyword evidence="2 8" id="KW-0813">Transport</keyword>
<dbReference type="SUPFAM" id="SSF49464">
    <property type="entry name" value="Carboxypeptidase regulatory domain-like"/>
    <property type="match status" value="1"/>
</dbReference>
<comment type="subcellular location">
    <subcellularLocation>
        <location evidence="1 8">Cell outer membrane</location>
        <topology evidence="1 8">Multi-pass membrane protein</topology>
    </subcellularLocation>
</comment>
<dbReference type="PANTHER" id="PTHR30069:SF29">
    <property type="entry name" value="HEMOGLOBIN AND HEMOGLOBIN-HAPTOGLOBIN-BINDING PROTEIN 1-RELATED"/>
    <property type="match status" value="1"/>
</dbReference>
<dbReference type="Gene3D" id="2.60.40.1120">
    <property type="entry name" value="Carboxypeptidase-like, regulatory domain"/>
    <property type="match status" value="1"/>
</dbReference>
<dbReference type="InterPro" id="IPR037066">
    <property type="entry name" value="Plug_dom_sf"/>
</dbReference>
<dbReference type="Gene3D" id="2.170.130.10">
    <property type="entry name" value="TonB-dependent receptor, plug domain"/>
    <property type="match status" value="1"/>
</dbReference>
<dbReference type="GO" id="GO:0009279">
    <property type="term" value="C:cell outer membrane"/>
    <property type="evidence" value="ECO:0007669"/>
    <property type="project" value="UniProtKB-SubCell"/>
</dbReference>
<accession>A0A915YCT1</accession>
<sequence length="791" mass="90177">MKNIFYFVFCILFFLSSSTELWAQQNQLTITGIVVEQQSQQRIPFVTILAIHNQNQQILGGTTSAEDGSFEFQVATDSIHLEVSFIGFSTLKISDFQVNNAAIDLGKIELSEDNETLEEVVVRAEKSQTEFKLDKRVFNVGKDLSSTGASALEVLNNVPSVDVNLEGEISLRGKAGVQVLINGKPSILTNEQNNALGTITAEMIEKVEVITNPSAKYEAEGTSGIINIVMKKAEKKGLNGAISLNTGFPNNHSLGLSLNHRSKKFNFFSQLGVGYKTWPRKNDYINQNLADGSKILSNGDNFKHELFFNIALGADYYIDAHNTITLSGDFSYEFEQQPSLQHFSYLTHDSLISEWYREESTTATNPKWQFELQYKRDFKDHKEHDLIISALGSFFGKTLSSDFKNKITFGTTNDSYQQSQTAFRESEYTFKIDYTKPFGEHFKLEAGSQFVFFDTNNDYKVLDLIQNDWTVDSNQTNVFEYNQKVLGIYSIGAYKNDKWGIQIGLRMEYTNLNTKLVNTNQLNTQNYINLFPSAHVSYKVNQRFSLQAGYSRRINRPNLWDLNPFFNIRNNFMIRTGNPELRPEFSNSYEMNGIYILEKLSLNLGIYHLHTTDVMEQVSFFENDVNTSKPVNLGIDWSTGAELNLKYNPTKWMSINGNANYNYFIRQGSFDGTAFNFNAHRWSTKITAKFKLPWDIETEITGHYRSKYQTLQGQVGANIFADAGIRKKIKGGKMVVSFSVRDLFASRNRKVEVFQGDFYSYSFGQRGRFFRLGFSYGFGKGEAMEYSGRNI</sequence>
<evidence type="ECO:0000313" key="12">
    <source>
        <dbReference type="EMBL" id="BDS10718.1"/>
    </source>
</evidence>
<dbReference type="Gene3D" id="2.40.170.20">
    <property type="entry name" value="TonB-dependent receptor, beta-barrel domain"/>
    <property type="match status" value="1"/>
</dbReference>
<keyword evidence="12" id="KW-0675">Receptor</keyword>
<dbReference type="InterPro" id="IPR041700">
    <property type="entry name" value="OMP_b-brl_3"/>
</dbReference>
<name>A0A915YCT1_9BACT</name>
<feature type="domain" description="TonB-dependent receptor plug" evidence="10">
    <location>
        <begin position="148"/>
        <end position="224"/>
    </location>
</feature>
<dbReference type="Pfam" id="PF14905">
    <property type="entry name" value="OMP_b-brl_3"/>
    <property type="match status" value="1"/>
</dbReference>
<dbReference type="GO" id="GO:0015344">
    <property type="term" value="F:siderophore uptake transmembrane transporter activity"/>
    <property type="evidence" value="ECO:0007669"/>
    <property type="project" value="TreeGrafter"/>
</dbReference>
<dbReference type="Pfam" id="PF07715">
    <property type="entry name" value="Plug"/>
    <property type="match status" value="1"/>
</dbReference>
<dbReference type="SUPFAM" id="SSF56935">
    <property type="entry name" value="Porins"/>
    <property type="match status" value="1"/>
</dbReference>
<keyword evidence="7 8" id="KW-0998">Cell outer membrane</keyword>
<dbReference type="EMBL" id="AP026867">
    <property type="protein sequence ID" value="BDS10718.1"/>
    <property type="molecule type" value="Genomic_DNA"/>
</dbReference>
<comment type="similarity">
    <text evidence="8">Belongs to the TonB-dependent receptor family.</text>
</comment>
<dbReference type="Proteomes" id="UP001060919">
    <property type="component" value="Chromosome"/>
</dbReference>
<dbReference type="KEGG" id="aup:AsAng_0014270"/>
<evidence type="ECO:0000256" key="7">
    <source>
        <dbReference type="ARBA" id="ARBA00023237"/>
    </source>
</evidence>
<evidence type="ECO:0000256" key="3">
    <source>
        <dbReference type="ARBA" id="ARBA00022452"/>
    </source>
</evidence>
<dbReference type="PROSITE" id="PS52016">
    <property type="entry name" value="TONB_DEPENDENT_REC_3"/>
    <property type="match status" value="1"/>
</dbReference>
<dbReference type="InterPro" id="IPR036942">
    <property type="entry name" value="Beta-barrel_TonB_sf"/>
</dbReference>
<evidence type="ECO:0000256" key="2">
    <source>
        <dbReference type="ARBA" id="ARBA00022448"/>
    </source>
</evidence>
<organism evidence="12 13">
    <name type="scientific">Aureispira anguillae</name>
    <dbReference type="NCBI Taxonomy" id="2864201"/>
    <lineage>
        <taxon>Bacteria</taxon>
        <taxon>Pseudomonadati</taxon>
        <taxon>Bacteroidota</taxon>
        <taxon>Saprospiria</taxon>
        <taxon>Saprospirales</taxon>
        <taxon>Saprospiraceae</taxon>
        <taxon>Aureispira</taxon>
    </lineage>
</organism>
<feature type="chain" id="PRO_5036745818" evidence="9">
    <location>
        <begin position="24"/>
        <end position="791"/>
    </location>
</feature>
<evidence type="ECO:0000259" key="11">
    <source>
        <dbReference type="Pfam" id="PF14905"/>
    </source>
</evidence>
<dbReference type="GO" id="GO:0044718">
    <property type="term" value="P:siderophore transmembrane transport"/>
    <property type="evidence" value="ECO:0007669"/>
    <property type="project" value="TreeGrafter"/>
</dbReference>
<evidence type="ECO:0000313" key="13">
    <source>
        <dbReference type="Proteomes" id="UP001060919"/>
    </source>
</evidence>
<dbReference type="RefSeq" id="WP_264791988.1">
    <property type="nucleotide sequence ID" value="NZ_AP026867.1"/>
</dbReference>
<reference evidence="12" key="1">
    <citation type="submission" date="2022-09" db="EMBL/GenBank/DDBJ databases">
        <title>Aureispira anguillicida sp. nov., isolated from Leptocephalus of Japanese eel Anguilla japonica.</title>
        <authorList>
            <person name="Yuasa K."/>
            <person name="Mekata T."/>
            <person name="Ikunari K."/>
        </authorList>
    </citation>
    <scope>NUCLEOTIDE SEQUENCE</scope>
    <source>
        <strain evidence="12">EL160426</strain>
    </source>
</reference>
<proteinExistence type="inferred from homology"/>
<keyword evidence="6 8" id="KW-0472">Membrane</keyword>
<evidence type="ECO:0000256" key="5">
    <source>
        <dbReference type="ARBA" id="ARBA00022729"/>
    </source>
</evidence>
<feature type="signal peptide" evidence="9">
    <location>
        <begin position="1"/>
        <end position="23"/>
    </location>
</feature>
<protein>
    <submittedName>
        <fullName evidence="12">TonB-dependent receptor family protein</fullName>
    </submittedName>
</protein>
<evidence type="ECO:0000256" key="8">
    <source>
        <dbReference type="PROSITE-ProRule" id="PRU01360"/>
    </source>
</evidence>
<evidence type="ECO:0000256" key="6">
    <source>
        <dbReference type="ARBA" id="ARBA00023136"/>
    </source>
</evidence>
<keyword evidence="4 8" id="KW-0812">Transmembrane</keyword>
<keyword evidence="3 8" id="KW-1134">Transmembrane beta strand</keyword>
<feature type="domain" description="Outer membrane protein beta-barrel" evidence="11">
    <location>
        <begin position="380"/>
        <end position="776"/>
    </location>
</feature>
<dbReference type="InterPro" id="IPR012910">
    <property type="entry name" value="Plug_dom"/>
</dbReference>
<dbReference type="InterPro" id="IPR008969">
    <property type="entry name" value="CarboxyPept-like_regulatory"/>
</dbReference>
<gene>
    <name evidence="12" type="ORF">AsAng_0014270</name>
</gene>
<evidence type="ECO:0000256" key="4">
    <source>
        <dbReference type="ARBA" id="ARBA00022692"/>
    </source>
</evidence>
<evidence type="ECO:0000259" key="10">
    <source>
        <dbReference type="Pfam" id="PF07715"/>
    </source>
</evidence>
<dbReference type="Pfam" id="PF13715">
    <property type="entry name" value="CarbopepD_reg_2"/>
    <property type="match status" value="1"/>
</dbReference>
<keyword evidence="5 9" id="KW-0732">Signal</keyword>
<keyword evidence="13" id="KW-1185">Reference proteome</keyword>
<dbReference type="InterPro" id="IPR039426">
    <property type="entry name" value="TonB-dep_rcpt-like"/>
</dbReference>